<gene>
    <name evidence="4" type="ORF">METZ01_LOCUS387110</name>
</gene>
<proteinExistence type="predicted"/>
<dbReference type="Pfam" id="PF01113">
    <property type="entry name" value="DapB_N"/>
    <property type="match status" value="1"/>
</dbReference>
<feature type="domain" description="Dihydrodipicolinate reductase N-terminal" evidence="3">
    <location>
        <begin position="4"/>
        <end position="106"/>
    </location>
</feature>
<feature type="non-terminal residue" evidence="4">
    <location>
        <position position="106"/>
    </location>
</feature>
<reference evidence="4" key="1">
    <citation type="submission" date="2018-05" db="EMBL/GenBank/DDBJ databases">
        <authorList>
            <person name="Lanie J.A."/>
            <person name="Ng W.-L."/>
            <person name="Kazmierczak K.M."/>
            <person name="Andrzejewski T.M."/>
            <person name="Davidsen T.M."/>
            <person name="Wayne K.J."/>
            <person name="Tettelin H."/>
            <person name="Glass J.I."/>
            <person name="Rusch D."/>
            <person name="Podicherti R."/>
            <person name="Tsui H.-C.T."/>
            <person name="Winkler M.E."/>
        </authorList>
    </citation>
    <scope>NUCLEOTIDE SEQUENCE</scope>
</reference>
<dbReference type="PANTHER" id="PTHR20836">
    <property type="entry name" value="DIHYDRODIPICOLINATE REDUCTASE"/>
    <property type="match status" value="1"/>
</dbReference>
<keyword evidence="1" id="KW-0521">NADP</keyword>
<evidence type="ECO:0000256" key="2">
    <source>
        <dbReference type="ARBA" id="ARBA00023002"/>
    </source>
</evidence>
<dbReference type="GO" id="GO:0005829">
    <property type="term" value="C:cytosol"/>
    <property type="evidence" value="ECO:0007669"/>
    <property type="project" value="TreeGrafter"/>
</dbReference>
<dbReference type="CDD" id="cd02274">
    <property type="entry name" value="DHDPR_N"/>
    <property type="match status" value="1"/>
</dbReference>
<dbReference type="InterPro" id="IPR023940">
    <property type="entry name" value="DHDPR_bac"/>
</dbReference>
<dbReference type="GO" id="GO:0009089">
    <property type="term" value="P:lysine biosynthetic process via diaminopimelate"/>
    <property type="evidence" value="ECO:0007669"/>
    <property type="project" value="InterPro"/>
</dbReference>
<dbReference type="InterPro" id="IPR036291">
    <property type="entry name" value="NAD(P)-bd_dom_sf"/>
</dbReference>
<accession>A0A382UJ11</accession>
<organism evidence="4">
    <name type="scientific">marine metagenome</name>
    <dbReference type="NCBI Taxonomy" id="408172"/>
    <lineage>
        <taxon>unclassified sequences</taxon>
        <taxon>metagenomes</taxon>
        <taxon>ecological metagenomes</taxon>
    </lineage>
</organism>
<protein>
    <recommendedName>
        <fullName evidence="3">Dihydrodipicolinate reductase N-terminal domain-containing protein</fullName>
    </recommendedName>
</protein>
<dbReference type="GO" id="GO:0019877">
    <property type="term" value="P:diaminopimelate biosynthetic process"/>
    <property type="evidence" value="ECO:0007669"/>
    <property type="project" value="TreeGrafter"/>
</dbReference>
<keyword evidence="2" id="KW-0560">Oxidoreductase</keyword>
<dbReference type="AlphaFoldDB" id="A0A382UJ11"/>
<sequence>MSSIKILVNGARGRMGLEAVEAIENDPDLTLVGQTDLEDDLEVSIQQSGAEVVVDFTTASAAFSNCNTIIQAGARPVIGTSGLLPEEVEELQGLAKEKNIGGIIAP</sequence>
<evidence type="ECO:0000256" key="1">
    <source>
        <dbReference type="ARBA" id="ARBA00022857"/>
    </source>
</evidence>
<name>A0A382UJ11_9ZZZZ</name>
<dbReference type="EMBL" id="UINC01144627">
    <property type="protein sequence ID" value="SVD34256.1"/>
    <property type="molecule type" value="Genomic_DNA"/>
</dbReference>
<dbReference type="GO" id="GO:0008839">
    <property type="term" value="F:4-hydroxy-tetrahydrodipicolinate reductase"/>
    <property type="evidence" value="ECO:0007669"/>
    <property type="project" value="InterPro"/>
</dbReference>
<evidence type="ECO:0000259" key="3">
    <source>
        <dbReference type="Pfam" id="PF01113"/>
    </source>
</evidence>
<evidence type="ECO:0000313" key="4">
    <source>
        <dbReference type="EMBL" id="SVD34256.1"/>
    </source>
</evidence>
<dbReference type="PANTHER" id="PTHR20836:SF0">
    <property type="entry name" value="4-HYDROXY-TETRAHYDRODIPICOLINATE REDUCTASE 1, CHLOROPLASTIC-RELATED"/>
    <property type="match status" value="1"/>
</dbReference>
<dbReference type="Gene3D" id="3.40.50.720">
    <property type="entry name" value="NAD(P)-binding Rossmann-like Domain"/>
    <property type="match status" value="1"/>
</dbReference>
<dbReference type="SUPFAM" id="SSF51735">
    <property type="entry name" value="NAD(P)-binding Rossmann-fold domains"/>
    <property type="match status" value="1"/>
</dbReference>
<dbReference type="InterPro" id="IPR000846">
    <property type="entry name" value="DapB_N"/>
</dbReference>